<dbReference type="PANTHER" id="PTHR40080">
    <property type="entry name" value="LMO1763 PROTEIN"/>
    <property type="match status" value="1"/>
</dbReference>
<dbReference type="NCBIfam" id="TIGR02531">
    <property type="entry name" value="yecD_yerC"/>
    <property type="match status" value="1"/>
</dbReference>
<dbReference type="InterPro" id="IPR013368">
    <property type="entry name" value="YecD_YerC"/>
</dbReference>
<evidence type="ECO:0000313" key="1">
    <source>
        <dbReference type="EMBL" id="OCL27712.1"/>
    </source>
</evidence>
<dbReference type="GO" id="GO:0043565">
    <property type="term" value="F:sequence-specific DNA binding"/>
    <property type="evidence" value="ECO:0007669"/>
    <property type="project" value="InterPro"/>
</dbReference>
<dbReference type="InterPro" id="IPR000831">
    <property type="entry name" value="Trp_repress"/>
</dbReference>
<dbReference type="Proteomes" id="UP000093514">
    <property type="component" value="Unassembled WGS sequence"/>
</dbReference>
<dbReference type="InterPro" id="IPR038116">
    <property type="entry name" value="TrpR-like_sf"/>
</dbReference>
<name>A0A1C0ABF5_9FIRM</name>
<keyword evidence="2" id="KW-1185">Reference proteome</keyword>
<protein>
    <recommendedName>
        <fullName evidence="3">Trp operon repressor family</fullName>
    </recommendedName>
</protein>
<organism evidence="1 2">
    <name type="scientific">Orenia metallireducens</name>
    <dbReference type="NCBI Taxonomy" id="1413210"/>
    <lineage>
        <taxon>Bacteria</taxon>
        <taxon>Bacillati</taxon>
        <taxon>Bacillota</taxon>
        <taxon>Clostridia</taxon>
        <taxon>Halanaerobiales</taxon>
        <taxon>Halobacteroidaceae</taxon>
        <taxon>Orenia</taxon>
    </lineage>
</organism>
<accession>A0A1C0ABF5</accession>
<reference evidence="1 2" key="2">
    <citation type="submission" date="2016-08" db="EMBL/GenBank/DDBJ databases">
        <title>Orenia metallireducens sp. nov. strain Z6, a Novel Metal-reducing Firmicute from the Deep Subsurface.</title>
        <authorList>
            <person name="Maxim B.I."/>
            <person name="Kenneth K."/>
            <person name="Flynn T.M."/>
            <person name="Oloughlin E.J."/>
            <person name="Locke R.A."/>
            <person name="Weber J.R."/>
            <person name="Egan S.M."/>
            <person name="Mackie R.I."/>
            <person name="Cann I.K."/>
        </authorList>
    </citation>
    <scope>NUCLEOTIDE SEQUENCE [LARGE SCALE GENOMIC DNA]</scope>
    <source>
        <strain evidence="1 2">Z6</strain>
    </source>
</reference>
<dbReference type="PIRSF" id="PIRSF012508">
    <property type="entry name" value="YerC"/>
    <property type="match status" value="1"/>
</dbReference>
<dbReference type="EMBL" id="LWDV01000007">
    <property type="protein sequence ID" value="OCL27712.1"/>
    <property type="molecule type" value="Genomic_DNA"/>
</dbReference>
<dbReference type="Gene3D" id="1.10.1270.10">
    <property type="entry name" value="TrpR-like"/>
    <property type="match status" value="1"/>
</dbReference>
<evidence type="ECO:0008006" key="3">
    <source>
        <dbReference type="Google" id="ProtNLM"/>
    </source>
</evidence>
<dbReference type="AlphaFoldDB" id="A0A1C0ABF5"/>
<dbReference type="InterPro" id="IPR010921">
    <property type="entry name" value="Trp_repressor/repl_initiator"/>
</dbReference>
<evidence type="ECO:0000313" key="2">
    <source>
        <dbReference type="Proteomes" id="UP000093514"/>
    </source>
</evidence>
<sequence length="97" mass="11227">MNSKLKDKFTDQLFEAILLLNNKEECYKFFEDISTVNELKSLAQRLEVARMLNEGYTYEEIAETTGASTATISRVKRCLNYGADGYQLILERMKDNE</sequence>
<dbReference type="GO" id="GO:0003700">
    <property type="term" value="F:DNA-binding transcription factor activity"/>
    <property type="evidence" value="ECO:0007669"/>
    <property type="project" value="InterPro"/>
</dbReference>
<dbReference type="SUPFAM" id="SSF48295">
    <property type="entry name" value="TrpR-like"/>
    <property type="match status" value="1"/>
</dbReference>
<comment type="caution">
    <text evidence="1">The sequence shown here is derived from an EMBL/GenBank/DDBJ whole genome shotgun (WGS) entry which is preliminary data.</text>
</comment>
<dbReference type="Pfam" id="PF01371">
    <property type="entry name" value="Trp_repressor"/>
    <property type="match status" value="1"/>
</dbReference>
<gene>
    <name evidence="1" type="ORF">U472_03940</name>
</gene>
<dbReference type="RefSeq" id="WP_068715729.1">
    <property type="nucleotide sequence ID" value="NZ_LWDV01000007.1"/>
</dbReference>
<proteinExistence type="predicted"/>
<reference evidence="2" key="1">
    <citation type="submission" date="2016-07" db="EMBL/GenBank/DDBJ databases">
        <authorList>
            <person name="Florea S."/>
            <person name="Webb J.S."/>
            <person name="Jaromczyk J."/>
            <person name="Schardl C.L."/>
        </authorList>
    </citation>
    <scope>NUCLEOTIDE SEQUENCE [LARGE SCALE GENOMIC DNA]</scope>
    <source>
        <strain evidence="2">Z6</strain>
    </source>
</reference>
<dbReference type="PANTHER" id="PTHR40080:SF1">
    <property type="entry name" value="TRPR-LIKE PROTEIN YERC_YECD"/>
    <property type="match status" value="1"/>
</dbReference>